<feature type="transmembrane region" description="Helical" evidence="1">
    <location>
        <begin position="17"/>
        <end position="37"/>
    </location>
</feature>
<feature type="transmembrane region" description="Helical" evidence="1">
    <location>
        <begin position="198"/>
        <end position="215"/>
    </location>
</feature>
<dbReference type="EMBL" id="SPQS01000001">
    <property type="protein sequence ID" value="TFV80406.1"/>
    <property type="molecule type" value="Genomic_DNA"/>
</dbReference>
<sequence>MLEDAALAHARLKTPKAAAIAGIAFSVLMFAIFWLLWRSIPADPLESGAWLATDARRIALALNLVPFAGVAFLWFIGVLRDRLGVQEDRFFASVFFGSALLFLAMLFVAAAVTGAVILVAATSEPNELIKSATFRFARASTYIVMNVYAIKMAAVFMISMSTVVIYTGIAPRWIAFIGYLLAAILLIGSYYISWSFAILPAWVALISIYILTDNLRQKRA</sequence>
<accession>A0A4Y9PN63</accession>
<feature type="transmembrane region" description="Helical" evidence="1">
    <location>
        <begin position="173"/>
        <end position="192"/>
    </location>
</feature>
<proteinExistence type="predicted"/>
<feature type="transmembrane region" description="Helical" evidence="1">
    <location>
        <begin position="91"/>
        <end position="121"/>
    </location>
</feature>
<name>A0A4Y9PN63_9BRAD</name>
<gene>
    <name evidence="2" type="ORF">E4K64_00890</name>
</gene>
<comment type="caution">
    <text evidence="2">The sequence shown here is derived from an EMBL/GenBank/DDBJ whole genome shotgun (WGS) entry which is preliminary data.</text>
</comment>
<keyword evidence="1" id="KW-0472">Membrane</keyword>
<feature type="transmembrane region" description="Helical" evidence="1">
    <location>
        <begin position="57"/>
        <end position="79"/>
    </location>
</feature>
<feature type="transmembrane region" description="Helical" evidence="1">
    <location>
        <begin position="141"/>
        <end position="166"/>
    </location>
</feature>
<keyword evidence="1" id="KW-0812">Transmembrane</keyword>
<evidence type="ECO:0000256" key="1">
    <source>
        <dbReference type="SAM" id="Phobius"/>
    </source>
</evidence>
<evidence type="ECO:0000313" key="3">
    <source>
        <dbReference type="Proteomes" id="UP000297700"/>
    </source>
</evidence>
<evidence type="ECO:0008006" key="4">
    <source>
        <dbReference type="Google" id="ProtNLM"/>
    </source>
</evidence>
<evidence type="ECO:0000313" key="2">
    <source>
        <dbReference type="EMBL" id="TFV80406.1"/>
    </source>
</evidence>
<organism evidence="2 3">
    <name type="scientific">Bradyrhizobium frederickii</name>
    <dbReference type="NCBI Taxonomy" id="2560054"/>
    <lineage>
        <taxon>Bacteria</taxon>
        <taxon>Pseudomonadati</taxon>
        <taxon>Pseudomonadota</taxon>
        <taxon>Alphaproteobacteria</taxon>
        <taxon>Hyphomicrobiales</taxon>
        <taxon>Nitrobacteraceae</taxon>
        <taxon>Bradyrhizobium</taxon>
    </lineage>
</organism>
<reference evidence="2 3" key="1">
    <citation type="submission" date="2019-03" db="EMBL/GenBank/DDBJ databases">
        <title>Bradyrhizobium strains diversity.</title>
        <authorList>
            <person name="Urquiaga M.C.O."/>
            <person name="Hungria M."/>
            <person name="Delamuta J.R.M."/>
            <person name="Klepa M.S."/>
        </authorList>
    </citation>
    <scope>NUCLEOTIDE SEQUENCE [LARGE SCALE GENOMIC DNA]</scope>
    <source>
        <strain evidence="2 3">CNPSo 3426</strain>
    </source>
</reference>
<dbReference type="Proteomes" id="UP000297700">
    <property type="component" value="Unassembled WGS sequence"/>
</dbReference>
<dbReference type="RefSeq" id="WP_135161734.1">
    <property type="nucleotide sequence ID" value="NZ_SPQS01000001.1"/>
</dbReference>
<keyword evidence="1" id="KW-1133">Transmembrane helix</keyword>
<protein>
    <recommendedName>
        <fullName evidence="4">DUF4386 family protein</fullName>
    </recommendedName>
</protein>
<dbReference type="AlphaFoldDB" id="A0A4Y9PN63"/>